<name>A0ABW5MXZ1_9FLAO</name>
<gene>
    <name evidence="1" type="ORF">ACFSQJ_08750</name>
</gene>
<evidence type="ECO:0000313" key="1">
    <source>
        <dbReference type="EMBL" id="MFD2587018.1"/>
    </source>
</evidence>
<dbReference type="Proteomes" id="UP001597526">
    <property type="component" value="Unassembled WGS sequence"/>
</dbReference>
<sequence length="402" mass="45794">MKPVNIQKTLLVCFLFFGVNGFCQDSYFPNTTLRSQIRKTVWKELKEQTPQKYRFMTGLIFNSNNSFGLYEDAAKKYGWKPYELPTVVAFYDIVLRETVSATTFTEEKVEEIYEKTKSDYAKGRIDAGLSSSRKQEKYDAMIVRALWVATVFELSKKKSTEVQKIAASLLRKSGEFTSEPSEVDDNTVVKEINTTPPTVKKPSPNGNTTEKVNDIILRTATKYCLNGVYVANDVSVLYNNGDIFTNPSEPLNGLNIAESKRKNPKKWQRWKKQGNILYVTDPRKRKTYDWKKWFKVRSASKSFKLSGRYNTSDGFGGATVINASTVVFDQQGRFAWKTIKGGNTDWKPIFSKSTSAGTYEIDGYTITLKYNNGVEEAFFFGLYPKDNEHFVIGSSHFAPTKN</sequence>
<evidence type="ECO:0000313" key="2">
    <source>
        <dbReference type="Proteomes" id="UP001597526"/>
    </source>
</evidence>
<protein>
    <submittedName>
        <fullName evidence="1">Uncharacterized protein</fullName>
    </submittedName>
</protein>
<reference evidence="2" key="1">
    <citation type="journal article" date="2019" name="Int. J. Syst. Evol. Microbiol.">
        <title>The Global Catalogue of Microorganisms (GCM) 10K type strain sequencing project: providing services to taxonomists for standard genome sequencing and annotation.</title>
        <authorList>
            <consortium name="The Broad Institute Genomics Platform"/>
            <consortium name="The Broad Institute Genome Sequencing Center for Infectious Disease"/>
            <person name="Wu L."/>
            <person name="Ma J."/>
        </authorList>
    </citation>
    <scope>NUCLEOTIDE SEQUENCE [LARGE SCALE GENOMIC DNA]</scope>
    <source>
        <strain evidence="2">KCTC 52368</strain>
    </source>
</reference>
<keyword evidence="2" id="KW-1185">Reference proteome</keyword>
<accession>A0ABW5MXZ1</accession>
<dbReference type="EMBL" id="JBHULB010000008">
    <property type="protein sequence ID" value="MFD2587018.1"/>
    <property type="molecule type" value="Genomic_DNA"/>
</dbReference>
<dbReference type="RefSeq" id="WP_377766571.1">
    <property type="nucleotide sequence ID" value="NZ_JBHULB010000008.1"/>
</dbReference>
<comment type="caution">
    <text evidence="1">The sequence shown here is derived from an EMBL/GenBank/DDBJ whole genome shotgun (WGS) entry which is preliminary data.</text>
</comment>
<proteinExistence type="predicted"/>
<organism evidence="1 2">
    <name type="scientific">Croceitalea marina</name>
    <dbReference type="NCBI Taxonomy" id="1775166"/>
    <lineage>
        <taxon>Bacteria</taxon>
        <taxon>Pseudomonadati</taxon>
        <taxon>Bacteroidota</taxon>
        <taxon>Flavobacteriia</taxon>
        <taxon>Flavobacteriales</taxon>
        <taxon>Flavobacteriaceae</taxon>
        <taxon>Croceitalea</taxon>
    </lineage>
</organism>